<proteinExistence type="predicted"/>
<keyword evidence="3" id="KW-1185">Reference proteome</keyword>
<accession>A0A0J8BSQ1</accession>
<gene>
    <name evidence="2" type="ORF">BVRB_8g184970</name>
</gene>
<feature type="region of interest" description="Disordered" evidence="1">
    <location>
        <begin position="1"/>
        <end position="35"/>
    </location>
</feature>
<dbReference type="Proteomes" id="UP000035740">
    <property type="component" value="Chromosome 8"/>
</dbReference>
<sequence length="56" mass="6109">MRTPLDSLCSRIRGGEAKSDVGGSKRRPLDTSDSGEREEIYWFGSCVINSSSSTLL</sequence>
<protein>
    <submittedName>
        <fullName evidence="2">Uncharacterized protein</fullName>
    </submittedName>
</protein>
<dbReference type="EMBL" id="KQ090157">
    <property type="protein sequence ID" value="KMT04202.1"/>
    <property type="molecule type" value="Genomic_DNA"/>
</dbReference>
<reference evidence="2 3" key="1">
    <citation type="journal article" date="2014" name="Nature">
        <title>The genome of the recently domesticated crop plant sugar beet (Beta vulgaris).</title>
        <authorList>
            <person name="Dohm J.C."/>
            <person name="Minoche A.E."/>
            <person name="Holtgrawe D."/>
            <person name="Capella-Gutierrez S."/>
            <person name="Zakrzewski F."/>
            <person name="Tafer H."/>
            <person name="Rupp O."/>
            <person name="Sorensen T.R."/>
            <person name="Stracke R."/>
            <person name="Reinhardt R."/>
            <person name="Goesmann A."/>
            <person name="Kraft T."/>
            <person name="Schulz B."/>
            <person name="Stadler P.F."/>
            <person name="Schmidt T."/>
            <person name="Gabaldon T."/>
            <person name="Lehrach H."/>
            <person name="Weisshaar B."/>
            <person name="Himmelbauer H."/>
        </authorList>
    </citation>
    <scope>NUCLEOTIDE SEQUENCE [LARGE SCALE GENOMIC DNA]</scope>
    <source>
        <tissue evidence="2">Taproot</tissue>
    </source>
</reference>
<evidence type="ECO:0000313" key="3">
    <source>
        <dbReference type="Proteomes" id="UP000035740"/>
    </source>
</evidence>
<evidence type="ECO:0000256" key="1">
    <source>
        <dbReference type="SAM" id="MobiDB-lite"/>
    </source>
</evidence>
<organism evidence="2 3">
    <name type="scientific">Beta vulgaris subsp. vulgaris</name>
    <name type="common">Beet</name>
    <dbReference type="NCBI Taxonomy" id="3555"/>
    <lineage>
        <taxon>Eukaryota</taxon>
        <taxon>Viridiplantae</taxon>
        <taxon>Streptophyta</taxon>
        <taxon>Embryophyta</taxon>
        <taxon>Tracheophyta</taxon>
        <taxon>Spermatophyta</taxon>
        <taxon>Magnoliopsida</taxon>
        <taxon>eudicotyledons</taxon>
        <taxon>Gunneridae</taxon>
        <taxon>Pentapetalae</taxon>
        <taxon>Caryophyllales</taxon>
        <taxon>Chenopodiaceae</taxon>
        <taxon>Betoideae</taxon>
        <taxon>Beta</taxon>
    </lineage>
</organism>
<name>A0A0J8BSQ1_BETVV</name>
<evidence type="ECO:0000313" key="2">
    <source>
        <dbReference type="EMBL" id="KMT04202.1"/>
    </source>
</evidence>
<dbReference type="Gramene" id="KMT04202">
    <property type="protein sequence ID" value="KMT04202"/>
    <property type="gene ID" value="BVRB_8g184970"/>
</dbReference>
<dbReference type="AlphaFoldDB" id="A0A0J8BSQ1"/>